<name>A0ACB8QF28_9AGAM</name>
<proteinExistence type="predicted"/>
<protein>
    <submittedName>
        <fullName evidence="1">Uncharacterized protein</fullName>
    </submittedName>
</protein>
<dbReference type="EMBL" id="MU273622">
    <property type="protein sequence ID" value="KAI0030433.1"/>
    <property type="molecule type" value="Genomic_DNA"/>
</dbReference>
<keyword evidence="2" id="KW-1185">Reference proteome</keyword>
<comment type="caution">
    <text evidence="1">The sequence shown here is derived from an EMBL/GenBank/DDBJ whole genome shotgun (WGS) entry which is preliminary data.</text>
</comment>
<gene>
    <name evidence="1" type="ORF">K488DRAFT_72197</name>
</gene>
<dbReference type="Proteomes" id="UP000814128">
    <property type="component" value="Unassembled WGS sequence"/>
</dbReference>
<accession>A0ACB8QF28</accession>
<reference evidence="1" key="1">
    <citation type="submission" date="2021-02" db="EMBL/GenBank/DDBJ databases">
        <authorList>
            <consortium name="DOE Joint Genome Institute"/>
            <person name="Ahrendt S."/>
            <person name="Looney B.P."/>
            <person name="Miyauchi S."/>
            <person name="Morin E."/>
            <person name="Drula E."/>
            <person name="Courty P.E."/>
            <person name="Chicoki N."/>
            <person name="Fauchery L."/>
            <person name="Kohler A."/>
            <person name="Kuo A."/>
            <person name="Labutti K."/>
            <person name="Pangilinan J."/>
            <person name="Lipzen A."/>
            <person name="Riley R."/>
            <person name="Andreopoulos W."/>
            <person name="He G."/>
            <person name="Johnson J."/>
            <person name="Barry K.W."/>
            <person name="Grigoriev I.V."/>
            <person name="Nagy L."/>
            <person name="Hibbett D."/>
            <person name="Henrissat B."/>
            <person name="Matheny P.B."/>
            <person name="Labbe J."/>
            <person name="Martin F."/>
        </authorList>
    </citation>
    <scope>NUCLEOTIDE SEQUENCE</scope>
    <source>
        <strain evidence="1">EC-137</strain>
    </source>
</reference>
<sequence>MKDYRKGRDSNKENGVSRHTSLSRMPLADITNEVSLLRRPPEDGLAAPLNPSTTRSIRQTRTGTATEWIRSSGGQAFASLASNTITSRRDSENLQSSDESSLGDRPVLSLPITRRLRSSRPAPSRATMSSTPLPSDSCIPDPARQLFMTCNQVPCFSAAGYREPWTTAQVPPKTHKTTSGQLVILPSHATLVDFREGERRKGEKGDEVIVVSSDGLMIQIFSAPHLSTPCCLAEPHVTYTLDALPSSYYKLYEQARKIIDRVKRRIPRLVMYEVDSTCTLMINGPQADIQVSLDARAGAGSTPAVRVRLSRKLLNVEISTATGTHANGGEWSRKVLFWHGRDEGIGPGELRRLDTRQRHAIQVLRNFLFLVEHIEGLHDPQGSSAGPIVMDNRKNLAGIGCKRTASHTTPKSIEHVIDCPVTCKRGAVAFPPNCKTRSAVFEASSVPSIAELTVSPRPRLGLGAPPVQPTPVRKVSSTAVDSRPQSAITQESGGPKMVLSPVSASVAGVDMRFLPSVGWCIRLGEGVGTYRIMFFDGAMLEIGIEDEHVEFMAPDGDVERFAIRDSHAQRNIGDRMKAFEEFVSLFEDEDS</sequence>
<organism evidence="1 2">
    <name type="scientific">Vararia minispora EC-137</name>
    <dbReference type="NCBI Taxonomy" id="1314806"/>
    <lineage>
        <taxon>Eukaryota</taxon>
        <taxon>Fungi</taxon>
        <taxon>Dikarya</taxon>
        <taxon>Basidiomycota</taxon>
        <taxon>Agaricomycotina</taxon>
        <taxon>Agaricomycetes</taxon>
        <taxon>Russulales</taxon>
        <taxon>Lachnocladiaceae</taxon>
        <taxon>Vararia</taxon>
    </lineage>
</organism>
<evidence type="ECO:0000313" key="1">
    <source>
        <dbReference type="EMBL" id="KAI0030433.1"/>
    </source>
</evidence>
<reference evidence="1" key="2">
    <citation type="journal article" date="2022" name="New Phytol.">
        <title>Evolutionary transition to the ectomycorrhizal habit in the genomes of a hyperdiverse lineage of mushroom-forming fungi.</title>
        <authorList>
            <person name="Looney B."/>
            <person name="Miyauchi S."/>
            <person name="Morin E."/>
            <person name="Drula E."/>
            <person name="Courty P.E."/>
            <person name="Kohler A."/>
            <person name="Kuo A."/>
            <person name="LaButti K."/>
            <person name="Pangilinan J."/>
            <person name="Lipzen A."/>
            <person name="Riley R."/>
            <person name="Andreopoulos W."/>
            <person name="He G."/>
            <person name="Johnson J."/>
            <person name="Nolan M."/>
            <person name="Tritt A."/>
            <person name="Barry K.W."/>
            <person name="Grigoriev I.V."/>
            <person name="Nagy L.G."/>
            <person name="Hibbett D."/>
            <person name="Henrissat B."/>
            <person name="Matheny P.B."/>
            <person name="Labbe J."/>
            <person name="Martin F.M."/>
        </authorList>
    </citation>
    <scope>NUCLEOTIDE SEQUENCE</scope>
    <source>
        <strain evidence="1">EC-137</strain>
    </source>
</reference>
<evidence type="ECO:0000313" key="2">
    <source>
        <dbReference type="Proteomes" id="UP000814128"/>
    </source>
</evidence>